<proteinExistence type="predicted"/>
<dbReference type="PRINTS" id="PR00320">
    <property type="entry name" value="GPROTEINBRPT"/>
</dbReference>
<dbReference type="STRING" id="128403.WA1_13965"/>
<dbReference type="InterPro" id="IPR001680">
    <property type="entry name" value="WD40_rpt"/>
</dbReference>
<dbReference type="SUPFAM" id="SSF50998">
    <property type="entry name" value="Quinoprotein alcohol dehydrogenase-like"/>
    <property type="match status" value="2"/>
</dbReference>
<name>A0A139XET3_9CYAN</name>
<feature type="repeat" description="WD" evidence="3">
    <location>
        <begin position="1005"/>
        <end position="1046"/>
    </location>
</feature>
<accession>A0A139XET3</accession>
<gene>
    <name evidence="6" type="ORF">WA1_13965</name>
</gene>
<dbReference type="RefSeq" id="WP_017747745.1">
    <property type="nucleotide sequence ID" value="NZ_KQ976354.1"/>
</dbReference>
<dbReference type="PROSITE" id="PS50082">
    <property type="entry name" value="WD_REPEATS_2"/>
    <property type="match status" value="11"/>
</dbReference>
<feature type="repeat" description="WD" evidence="3">
    <location>
        <begin position="1047"/>
        <end position="1072"/>
    </location>
</feature>
<dbReference type="EMBL" id="ANNX02000016">
    <property type="protein sequence ID" value="KYC43198.1"/>
    <property type="molecule type" value="Genomic_DNA"/>
</dbReference>
<dbReference type="OrthoDB" id="500003at2"/>
<feature type="repeat" description="WD" evidence="3">
    <location>
        <begin position="1176"/>
        <end position="1210"/>
    </location>
</feature>
<dbReference type="InterPro" id="IPR049052">
    <property type="entry name" value="nSTAND1"/>
</dbReference>
<dbReference type="InterPro" id="IPR011600">
    <property type="entry name" value="Pept_C14_caspase"/>
</dbReference>
<dbReference type="InterPro" id="IPR011047">
    <property type="entry name" value="Quinoprotein_ADH-like_sf"/>
</dbReference>
<feature type="repeat" description="WD" evidence="3">
    <location>
        <begin position="963"/>
        <end position="1004"/>
    </location>
</feature>
<reference evidence="6 7" key="1">
    <citation type="journal article" date="2013" name="Genome Biol. Evol.">
        <title>Genomes of Stigonematalean cyanobacteria (subsection V) and the evolution of oxygenic photosynthesis from prokaryotes to plastids.</title>
        <authorList>
            <person name="Dagan T."/>
            <person name="Roettger M."/>
            <person name="Stucken K."/>
            <person name="Landan G."/>
            <person name="Koch R."/>
            <person name="Major P."/>
            <person name="Gould S.B."/>
            <person name="Goremykin V.V."/>
            <person name="Rippka R."/>
            <person name="Tandeau de Marsac N."/>
            <person name="Gugger M."/>
            <person name="Lockhart P.J."/>
            <person name="Allen J.F."/>
            <person name="Brune I."/>
            <person name="Maus I."/>
            <person name="Puhler A."/>
            <person name="Martin W.F."/>
        </authorList>
    </citation>
    <scope>NUCLEOTIDE SEQUENCE [LARGE SCALE GENOMIC DNA]</scope>
    <source>
        <strain evidence="6 7">PCC 7110</strain>
    </source>
</reference>
<keyword evidence="1 3" id="KW-0853">WD repeat</keyword>
<evidence type="ECO:0000256" key="3">
    <source>
        <dbReference type="PROSITE-ProRule" id="PRU00221"/>
    </source>
</evidence>
<evidence type="ECO:0000256" key="2">
    <source>
        <dbReference type="ARBA" id="ARBA00022737"/>
    </source>
</evidence>
<feature type="domain" description="Novel STAND NTPase 1" evidence="5">
    <location>
        <begin position="488"/>
        <end position="799"/>
    </location>
</feature>
<dbReference type="InterPro" id="IPR015943">
    <property type="entry name" value="WD40/YVTN_repeat-like_dom_sf"/>
</dbReference>
<dbReference type="PROSITE" id="PS50294">
    <property type="entry name" value="WD_REPEATS_REGION"/>
    <property type="match status" value="10"/>
</dbReference>
<feature type="repeat" description="WD" evidence="3">
    <location>
        <begin position="1352"/>
        <end position="1386"/>
    </location>
</feature>
<dbReference type="InterPro" id="IPR036322">
    <property type="entry name" value="WD40_repeat_dom_sf"/>
</dbReference>
<dbReference type="PANTHER" id="PTHR19879">
    <property type="entry name" value="TRANSCRIPTION INITIATION FACTOR TFIID"/>
    <property type="match status" value="1"/>
</dbReference>
<dbReference type="InterPro" id="IPR020472">
    <property type="entry name" value="WD40_PAC1"/>
</dbReference>
<evidence type="ECO:0000259" key="4">
    <source>
        <dbReference type="Pfam" id="PF00656"/>
    </source>
</evidence>
<dbReference type="Gene3D" id="3.40.50.300">
    <property type="entry name" value="P-loop containing nucleotide triphosphate hydrolases"/>
    <property type="match status" value="1"/>
</dbReference>
<comment type="caution">
    <text evidence="6">The sequence shown here is derived from an EMBL/GenBank/DDBJ whole genome shotgun (WGS) entry which is preliminary data.</text>
</comment>
<sequence>MSWSLDRTNFERNIAVVIGINDYKNGIHPLLTPVNDASEIAHILETNCQYQEVIRLFDSEATLEKLNTLLSETLPNKIKPTEADAVRLLFYFAGHGIARNSQDGPAGYLIPQNAQLGKLETFLPMQKLHDALTDLHCHHLLVILDCCFAGNFRWSSTRNVIPVPEKIHREHYDRFIRYPAWQVITSAAHNQEAIDFLTDERGINSSSLHSPFANALIKGLEGEADLTGDAIVTAPELYLYLRDCLIDKDGVSEFQTPGLWPLKQHDRGEYIFTTEGFQLDHLKFAPPLDENNNPYRGLKPFDERHSHFFFGRKELIEELCDRISKSDQQLTVVLGASGSGKSSLVKAGLIPLLRNKGEQWYILDPMRPGESPFTALARAILPIVGVTLIGQLAQVRFLDKIFKLQIDLSQNAQNSQPLEHIKDEKAQLEAEKIAKIADIWQSATKEAKLLLIIDYFTELKTLCRQQEELEQLISLNQSILADLNPLIENLQQDQKHLIYLIDIWSKANYKTNLLLVIDQFEELITLTRSTQEGDNEEDKKEWQRFLEVLAVTITNYPQKLRIVVTLRSDFEPRFLNSPLKSHWEKENARFPVRPMNSDELRQAIEGPALKQALYFEPPELVSKLIDEIGQMPGALPLLSFTLSELYIILHNKWVKGEATDRALKEEYYRVLGGVAGSVTRRATQEYESEELDEAQRATMRRAMLRMLTIEGGGVARRRVLMSELDYPDEAENKRRDEAIARLVKARLIIKGQEKGEAYIEPAHDHLVRGWDKLQEWIKKEEENLALQQRLTSAAKDWKTGSGALWTKEVDRLARLEKVLKSPDNNWLNKLETEFVIESNKQRFDELKEAERQRDEAIEGQISALASLSEARMLTNDRLGALFAAVKAGVQLKKADWLKDKLGIQTKQALEQAVYGVQERNRFEGNTDPVYDVIFSPDGKTIATANWDNTVKLWSIDGTLLKTFKGHTDQVNAVAFSRNGNLIVSGSKDKTVKVWSVNDGTLLKTFQGHSNLIWGVNFNFDDKIVASASGDGTVKLWSVNDGNLIKTIQSHSGDVKAVSFSPDKKTIASGGWDQPPWQGKIKLWSFDGTLLNTFNVNTGVLRSINFSSDGKTIICAGDSGVVQLLQTADGYLLTDIKAHDNWAMGASISSDGKTIASVSIDETVKFWSLDGSLLKILSGHADAVYGLGFSPDGKTLATASADKTVRLWSVDGPFLKSLDGKQGSAHLSVSFSPDGKTLASASWDTTEGGWTVKLWSTSGKLLKTLTGYSDSIRTVSFSSDGNLIASASWDGTVKVWTIDGELLINFTEHGNHVNGVSFSPDGRTLISAGYGDYNGEHWILWWNINGKLLKRIKSEHTDQIYRISFSPDGKTFATASWDRTVKLWNIKGELLKTFTGHSNWLYGLSFSPDSKMIASGSLDRTVKLWNTEDGKLLQTFEGHNDGIYDVSFSPNGKIIASASLDKTVKLWSIDGTLLKTISGHNGGVYGVSFSLPDGQIIASASWDGSIKLWSAKTLDFDSLLEHGCNLLNDYLKTNPNVSQEDRLLCHYNFLIQ</sequence>
<evidence type="ECO:0000313" key="7">
    <source>
        <dbReference type="Proteomes" id="UP000076925"/>
    </source>
</evidence>
<dbReference type="Pfam" id="PF00656">
    <property type="entry name" value="Peptidase_C14"/>
    <property type="match status" value="1"/>
</dbReference>
<feature type="repeat" description="WD" evidence="3">
    <location>
        <begin position="1393"/>
        <end position="1434"/>
    </location>
</feature>
<feature type="repeat" description="WD" evidence="3">
    <location>
        <begin position="1135"/>
        <end position="1169"/>
    </location>
</feature>
<dbReference type="GO" id="GO:0004197">
    <property type="term" value="F:cysteine-type endopeptidase activity"/>
    <property type="evidence" value="ECO:0007669"/>
    <property type="project" value="InterPro"/>
</dbReference>
<dbReference type="PANTHER" id="PTHR19879:SF9">
    <property type="entry name" value="TRANSCRIPTION INITIATION FACTOR TFIID SUBUNIT 5"/>
    <property type="match status" value="1"/>
</dbReference>
<feature type="repeat" description="WD" evidence="3">
    <location>
        <begin position="1264"/>
        <end position="1298"/>
    </location>
</feature>
<feature type="domain" description="Novel STAND NTPase 1" evidence="5">
    <location>
        <begin position="294"/>
        <end position="474"/>
    </location>
</feature>
<dbReference type="InterPro" id="IPR027417">
    <property type="entry name" value="P-loop_NTPase"/>
</dbReference>
<dbReference type="CDD" id="cd00200">
    <property type="entry name" value="WD40"/>
    <property type="match status" value="2"/>
</dbReference>
<keyword evidence="7" id="KW-1185">Reference proteome</keyword>
<dbReference type="SMART" id="SM00320">
    <property type="entry name" value="WD40"/>
    <property type="match status" value="14"/>
</dbReference>
<evidence type="ECO:0000313" key="6">
    <source>
        <dbReference type="EMBL" id="KYC43198.1"/>
    </source>
</evidence>
<organism evidence="6 7">
    <name type="scientific">Scytonema hofmannii PCC 7110</name>
    <dbReference type="NCBI Taxonomy" id="128403"/>
    <lineage>
        <taxon>Bacteria</taxon>
        <taxon>Bacillati</taxon>
        <taxon>Cyanobacteriota</taxon>
        <taxon>Cyanophyceae</taxon>
        <taxon>Nostocales</taxon>
        <taxon>Scytonemataceae</taxon>
        <taxon>Scytonema</taxon>
    </lineage>
</organism>
<feature type="repeat" description="WD" evidence="3">
    <location>
        <begin position="922"/>
        <end position="956"/>
    </location>
</feature>
<keyword evidence="2" id="KW-0677">Repeat</keyword>
<protein>
    <submittedName>
        <fullName evidence="6">Uncharacterized protein</fullName>
    </submittedName>
</protein>
<dbReference type="SUPFAM" id="SSF52540">
    <property type="entry name" value="P-loop containing nucleoside triphosphate hydrolases"/>
    <property type="match status" value="1"/>
</dbReference>
<dbReference type="Proteomes" id="UP000076925">
    <property type="component" value="Unassembled WGS sequence"/>
</dbReference>
<feature type="repeat" description="WD" evidence="3">
    <location>
        <begin position="1476"/>
        <end position="1512"/>
    </location>
</feature>
<dbReference type="Gene3D" id="2.130.10.10">
    <property type="entry name" value="YVTN repeat-like/Quinoprotein amine dehydrogenase"/>
    <property type="match status" value="4"/>
</dbReference>
<feature type="repeat" description="WD" evidence="3">
    <location>
        <begin position="1435"/>
        <end position="1469"/>
    </location>
</feature>
<dbReference type="GO" id="GO:0006508">
    <property type="term" value="P:proteolysis"/>
    <property type="evidence" value="ECO:0007669"/>
    <property type="project" value="InterPro"/>
</dbReference>
<dbReference type="Gene3D" id="3.40.50.1460">
    <property type="match status" value="1"/>
</dbReference>
<dbReference type="SUPFAM" id="SSF50978">
    <property type="entry name" value="WD40 repeat-like"/>
    <property type="match status" value="1"/>
</dbReference>
<dbReference type="PROSITE" id="PS00678">
    <property type="entry name" value="WD_REPEATS_1"/>
    <property type="match status" value="1"/>
</dbReference>
<feature type="domain" description="Peptidase C14 caspase" evidence="4">
    <location>
        <begin position="12"/>
        <end position="224"/>
    </location>
</feature>
<dbReference type="InterPro" id="IPR019775">
    <property type="entry name" value="WD40_repeat_CS"/>
</dbReference>
<dbReference type="Pfam" id="PF00400">
    <property type="entry name" value="WD40"/>
    <property type="match status" value="13"/>
</dbReference>
<dbReference type="Pfam" id="PF20703">
    <property type="entry name" value="nSTAND1"/>
    <property type="match status" value="2"/>
</dbReference>
<evidence type="ECO:0000259" key="5">
    <source>
        <dbReference type="Pfam" id="PF20703"/>
    </source>
</evidence>
<evidence type="ECO:0000256" key="1">
    <source>
        <dbReference type="ARBA" id="ARBA00022574"/>
    </source>
</evidence>